<comment type="caution">
    <text evidence="4">The sequence shown here is derived from an EMBL/GenBank/DDBJ whole genome shotgun (WGS) entry which is preliminary data.</text>
</comment>
<evidence type="ECO:0000313" key="4">
    <source>
        <dbReference type="EMBL" id="GAA2429093.1"/>
    </source>
</evidence>
<name>A0ABN3JFR2_9ACTN</name>
<dbReference type="InterPro" id="IPR036736">
    <property type="entry name" value="ACP-like_sf"/>
</dbReference>
<keyword evidence="2" id="KW-0597">Phosphoprotein</keyword>
<keyword evidence="5" id="KW-1185">Reference proteome</keyword>
<sequence>MVDKQSLSTDAPVTEVAELWKSVLKRKDVPHDVPFPELGGDSLLLIALLTEIEDEFDVYLEAEDILDDLTVDGIARVIARKRASA</sequence>
<dbReference type="PANTHER" id="PTHR44845">
    <property type="entry name" value="CARRIER DOMAIN-CONTAINING PROTEIN"/>
    <property type="match status" value="1"/>
</dbReference>
<evidence type="ECO:0000259" key="3">
    <source>
        <dbReference type="PROSITE" id="PS50075"/>
    </source>
</evidence>
<dbReference type="PROSITE" id="PS50075">
    <property type="entry name" value="CARRIER"/>
    <property type="match status" value="1"/>
</dbReference>
<dbReference type="SMART" id="SM00823">
    <property type="entry name" value="PKS_PP"/>
    <property type="match status" value="1"/>
</dbReference>
<organism evidence="4 5">
    <name type="scientific">Streptomyces macrosporus</name>
    <dbReference type="NCBI Taxonomy" id="44032"/>
    <lineage>
        <taxon>Bacteria</taxon>
        <taxon>Bacillati</taxon>
        <taxon>Actinomycetota</taxon>
        <taxon>Actinomycetes</taxon>
        <taxon>Kitasatosporales</taxon>
        <taxon>Streptomycetaceae</taxon>
        <taxon>Streptomyces</taxon>
    </lineage>
</organism>
<dbReference type="PANTHER" id="PTHR44845:SF6">
    <property type="entry name" value="BETA-ALANINE-ACTIVATING ENZYME"/>
    <property type="match status" value="1"/>
</dbReference>
<dbReference type="Proteomes" id="UP001501638">
    <property type="component" value="Unassembled WGS sequence"/>
</dbReference>
<dbReference type="InterPro" id="IPR006162">
    <property type="entry name" value="Ppantetheine_attach_site"/>
</dbReference>
<proteinExistence type="predicted"/>
<evidence type="ECO:0000256" key="1">
    <source>
        <dbReference type="ARBA" id="ARBA00022450"/>
    </source>
</evidence>
<reference evidence="4 5" key="1">
    <citation type="journal article" date="2019" name="Int. J. Syst. Evol. Microbiol.">
        <title>The Global Catalogue of Microorganisms (GCM) 10K type strain sequencing project: providing services to taxonomists for standard genome sequencing and annotation.</title>
        <authorList>
            <consortium name="The Broad Institute Genomics Platform"/>
            <consortium name="The Broad Institute Genome Sequencing Center for Infectious Disease"/>
            <person name="Wu L."/>
            <person name="Ma J."/>
        </authorList>
    </citation>
    <scope>NUCLEOTIDE SEQUENCE [LARGE SCALE GENOMIC DNA]</scope>
    <source>
        <strain evidence="4 5">JCM 6305</strain>
    </source>
</reference>
<dbReference type="EMBL" id="BAAASZ010000007">
    <property type="protein sequence ID" value="GAA2429093.1"/>
    <property type="molecule type" value="Genomic_DNA"/>
</dbReference>
<dbReference type="InterPro" id="IPR020806">
    <property type="entry name" value="PKS_PP-bd"/>
</dbReference>
<dbReference type="SUPFAM" id="SSF47336">
    <property type="entry name" value="ACP-like"/>
    <property type="match status" value="1"/>
</dbReference>
<accession>A0ABN3JFR2</accession>
<dbReference type="Gene3D" id="1.10.1200.10">
    <property type="entry name" value="ACP-like"/>
    <property type="match status" value="1"/>
</dbReference>
<protein>
    <recommendedName>
        <fullName evidence="3">Carrier domain-containing protein</fullName>
    </recommendedName>
</protein>
<feature type="domain" description="Carrier" evidence="3">
    <location>
        <begin position="7"/>
        <end position="82"/>
    </location>
</feature>
<evidence type="ECO:0000313" key="5">
    <source>
        <dbReference type="Proteomes" id="UP001501638"/>
    </source>
</evidence>
<dbReference type="InterPro" id="IPR009081">
    <property type="entry name" value="PP-bd_ACP"/>
</dbReference>
<evidence type="ECO:0000256" key="2">
    <source>
        <dbReference type="ARBA" id="ARBA00022553"/>
    </source>
</evidence>
<gene>
    <name evidence="4" type="ORF">GCM10010405_09850</name>
</gene>
<keyword evidence="1" id="KW-0596">Phosphopantetheine</keyword>
<dbReference type="PROSITE" id="PS00012">
    <property type="entry name" value="PHOSPHOPANTETHEINE"/>
    <property type="match status" value="1"/>
</dbReference>
<dbReference type="RefSeq" id="WP_344320830.1">
    <property type="nucleotide sequence ID" value="NZ_BAAASZ010000007.1"/>
</dbReference>
<dbReference type="Pfam" id="PF00550">
    <property type="entry name" value="PP-binding"/>
    <property type="match status" value="1"/>
</dbReference>